<feature type="domain" description="RING-type" evidence="4">
    <location>
        <begin position="9"/>
        <end position="50"/>
    </location>
</feature>
<keyword evidence="1" id="KW-0479">Metal-binding</keyword>
<dbReference type="AlphaFoldDB" id="A0A0S4ILL5"/>
<dbReference type="Gene3D" id="3.30.40.10">
    <property type="entry name" value="Zinc/RING finger domain, C3HC4 (zinc finger)"/>
    <property type="match status" value="1"/>
</dbReference>
<keyword evidence="6" id="KW-1185">Reference proteome</keyword>
<proteinExistence type="predicted"/>
<accession>A0A0S4ILL5</accession>
<sequence>MQLPETFVCCVCLEAMVHAVSLMPCHDTICAACARTIMKKMSSRRCPLCRKSIKTVVFDETFSNVVRTFLECIGKWIFQQQQRQQQRHVDARSQKGHAGKHKRTSQEQTVVVCDQKQSLVEGLVKAHQELAAQCCLSEDALRALITLEWNERGCHGKALADRLRVLSSLSSAKAQPLATTRAIPLDESDPGKRYAGRLSTWNGIYGRICGEAFQSQFDFMISKSEILFVCSDLHVNFSDEESVCSAVVSFRVERVSNMGPREWRAYDAVFLGPDTAVGLYARRKDNDSDDDDSNDGPRALIENAVVDPTLPGMYHVRSTGIRLEGDHSSTSGCLSLFEPREVVFRLFTSKQAGDGGIVGEPLRWLEPRWKIQIPALKIAHPQSCVREDSDDNFREDSNDDESVEDDSDEESDE</sequence>
<feature type="compositionally biased region" description="Acidic residues" evidence="2">
    <location>
        <begin position="397"/>
        <end position="413"/>
    </location>
</feature>
<feature type="signal peptide" evidence="3">
    <location>
        <begin position="1"/>
        <end position="19"/>
    </location>
</feature>
<protein>
    <submittedName>
        <fullName evidence="5">Zinc finger protein, putative</fullName>
    </submittedName>
</protein>
<dbReference type="VEuPathDB" id="TriTrypDB:BSAL_60950"/>
<name>A0A0S4ILL5_BODSA</name>
<organism evidence="5 6">
    <name type="scientific">Bodo saltans</name>
    <name type="common">Flagellated protozoan</name>
    <dbReference type="NCBI Taxonomy" id="75058"/>
    <lineage>
        <taxon>Eukaryota</taxon>
        <taxon>Discoba</taxon>
        <taxon>Euglenozoa</taxon>
        <taxon>Kinetoplastea</taxon>
        <taxon>Metakinetoplastina</taxon>
        <taxon>Eubodonida</taxon>
        <taxon>Bodonidae</taxon>
        <taxon>Bodo</taxon>
    </lineage>
</organism>
<feature type="chain" id="PRO_5006621392" evidence="3">
    <location>
        <begin position="20"/>
        <end position="413"/>
    </location>
</feature>
<keyword evidence="3" id="KW-0732">Signal</keyword>
<evidence type="ECO:0000313" key="5">
    <source>
        <dbReference type="EMBL" id="CUF27546.1"/>
    </source>
</evidence>
<dbReference type="Proteomes" id="UP000051952">
    <property type="component" value="Unassembled WGS sequence"/>
</dbReference>
<gene>
    <name evidence="5" type="ORF">BSAL_60950</name>
</gene>
<evidence type="ECO:0000256" key="2">
    <source>
        <dbReference type="SAM" id="MobiDB-lite"/>
    </source>
</evidence>
<dbReference type="OrthoDB" id="426657at2759"/>
<keyword evidence="1" id="KW-0863">Zinc-finger</keyword>
<dbReference type="GO" id="GO:0008270">
    <property type="term" value="F:zinc ion binding"/>
    <property type="evidence" value="ECO:0007669"/>
    <property type="project" value="UniProtKB-KW"/>
</dbReference>
<evidence type="ECO:0000259" key="4">
    <source>
        <dbReference type="PROSITE" id="PS50089"/>
    </source>
</evidence>
<reference evidence="6" key="1">
    <citation type="submission" date="2015-09" db="EMBL/GenBank/DDBJ databases">
        <authorList>
            <consortium name="Pathogen Informatics"/>
        </authorList>
    </citation>
    <scope>NUCLEOTIDE SEQUENCE [LARGE SCALE GENOMIC DNA]</scope>
    <source>
        <strain evidence="6">Lake Konstanz</strain>
    </source>
</reference>
<dbReference type="Pfam" id="PF13920">
    <property type="entry name" value="zf-C3HC4_3"/>
    <property type="match status" value="1"/>
</dbReference>
<dbReference type="InterPro" id="IPR001841">
    <property type="entry name" value="Znf_RING"/>
</dbReference>
<feature type="compositionally biased region" description="Basic and acidic residues" evidence="2">
    <location>
        <begin position="385"/>
        <end position="396"/>
    </location>
</feature>
<dbReference type="InterPro" id="IPR013083">
    <property type="entry name" value="Znf_RING/FYVE/PHD"/>
</dbReference>
<dbReference type="EMBL" id="CYKH01000283">
    <property type="protein sequence ID" value="CUF27546.1"/>
    <property type="molecule type" value="Genomic_DNA"/>
</dbReference>
<dbReference type="SUPFAM" id="SSF57850">
    <property type="entry name" value="RING/U-box"/>
    <property type="match status" value="1"/>
</dbReference>
<feature type="region of interest" description="Disordered" evidence="2">
    <location>
        <begin position="381"/>
        <end position="413"/>
    </location>
</feature>
<evidence type="ECO:0000256" key="1">
    <source>
        <dbReference type="PROSITE-ProRule" id="PRU00175"/>
    </source>
</evidence>
<dbReference type="PROSITE" id="PS50089">
    <property type="entry name" value="ZF_RING_2"/>
    <property type="match status" value="1"/>
</dbReference>
<evidence type="ECO:0000313" key="6">
    <source>
        <dbReference type="Proteomes" id="UP000051952"/>
    </source>
</evidence>
<keyword evidence="1" id="KW-0862">Zinc</keyword>
<evidence type="ECO:0000256" key="3">
    <source>
        <dbReference type="SAM" id="SignalP"/>
    </source>
</evidence>